<keyword evidence="12" id="KW-1185">Reference proteome</keyword>
<evidence type="ECO:0000259" key="9">
    <source>
        <dbReference type="Pfam" id="PF03639"/>
    </source>
</evidence>
<dbReference type="OrthoDB" id="4473401at2759"/>
<keyword evidence="5" id="KW-0119">Carbohydrate metabolism</keyword>
<dbReference type="PANTHER" id="PTHR31983:SF0">
    <property type="entry name" value="GLUCAN ENDO-1,3-BETA-D-GLUCOSIDASE 2"/>
    <property type="match status" value="1"/>
</dbReference>
<evidence type="ECO:0000256" key="8">
    <source>
        <dbReference type="ARBA" id="ARBA00023326"/>
    </source>
</evidence>
<evidence type="ECO:0000256" key="3">
    <source>
        <dbReference type="ARBA" id="ARBA00012780"/>
    </source>
</evidence>
<dbReference type="PROSITE" id="PS52008">
    <property type="entry name" value="GH81"/>
    <property type="match status" value="1"/>
</dbReference>
<organism evidence="11 12">
    <name type="scientific">Tortispora caseinolytica NRRL Y-17796</name>
    <dbReference type="NCBI Taxonomy" id="767744"/>
    <lineage>
        <taxon>Eukaryota</taxon>
        <taxon>Fungi</taxon>
        <taxon>Dikarya</taxon>
        <taxon>Ascomycota</taxon>
        <taxon>Saccharomycotina</taxon>
        <taxon>Trigonopsidomycetes</taxon>
        <taxon>Trigonopsidales</taxon>
        <taxon>Trigonopsidaceae</taxon>
        <taxon>Tortispora</taxon>
    </lineage>
</organism>
<evidence type="ECO:0000256" key="2">
    <source>
        <dbReference type="ARBA" id="ARBA00010730"/>
    </source>
</evidence>
<evidence type="ECO:0000256" key="5">
    <source>
        <dbReference type="ARBA" id="ARBA00023277"/>
    </source>
</evidence>
<comment type="catalytic activity">
    <reaction evidence="1">
        <text>Hydrolysis of (1-&gt;3)-beta-D-glucosidic linkages in (1-&gt;3)-beta-D-glucans.</text>
        <dbReference type="EC" id="3.2.1.39"/>
    </reaction>
</comment>
<comment type="similarity">
    <text evidence="2">Belongs to the glycosyl hydrolase 81 family.</text>
</comment>
<dbReference type="GO" id="GO:0000272">
    <property type="term" value="P:polysaccharide catabolic process"/>
    <property type="evidence" value="ECO:0007669"/>
    <property type="project" value="UniProtKB-KW"/>
</dbReference>
<dbReference type="InterPro" id="IPR040451">
    <property type="entry name" value="GH81_N"/>
</dbReference>
<dbReference type="GO" id="GO:0052861">
    <property type="term" value="F:endo-1,3(4)-beta-glucanase activity"/>
    <property type="evidence" value="ECO:0007669"/>
    <property type="project" value="InterPro"/>
</dbReference>
<dbReference type="PANTHER" id="PTHR31983">
    <property type="entry name" value="ENDO-1,3(4)-BETA-GLUCANASE 1"/>
    <property type="match status" value="1"/>
</dbReference>
<dbReference type="GO" id="GO:0042973">
    <property type="term" value="F:glucan endo-1,3-beta-D-glucosidase activity"/>
    <property type="evidence" value="ECO:0007669"/>
    <property type="project" value="UniProtKB-EC"/>
</dbReference>
<dbReference type="Proteomes" id="UP000095023">
    <property type="component" value="Unassembled WGS sequence"/>
</dbReference>
<dbReference type="AlphaFoldDB" id="A0A1E4T9Q0"/>
<name>A0A1E4T9Q0_9ASCO</name>
<protein>
    <recommendedName>
        <fullName evidence="3">glucan endo-1,3-beta-D-glucosidase</fullName>
        <ecNumber evidence="3">3.2.1.39</ecNumber>
    </recommendedName>
</protein>
<evidence type="ECO:0000256" key="7">
    <source>
        <dbReference type="ARBA" id="ARBA00023316"/>
    </source>
</evidence>
<evidence type="ECO:0000256" key="6">
    <source>
        <dbReference type="ARBA" id="ARBA00023295"/>
    </source>
</evidence>
<sequence length="735" mass="81429">MSSSPKVLQTSGDMFTALTTSSTNPATTLGSQQHPLALKDQLTDQSPTETNKFYGNWLVDDQSGPVWTHPYSMWWNKSAPGMAISYRPRSAFSFGGTSVEGSSQYYFAPVGVISFQFSAAELTTSNTIMQLDTPEMMSINCNLVNSNNTEQKIWFPTVQGMGFITAKYIGTTPIISSAVGFKSVAYVGLVNNNVQFFRITLYDDSNWLLFAFLSPSVTNEGKNLSLSLQGGSLRGSMSYGQCVIQVAYCPTSADESAYIDACGVYVRTVTVNGSSNNSTGTVEFQYHREETTTRPVLQFALPHQIDLFDSATQSTATSIYMDSTSKGTLRAYHTTKFTLVSTLPNRSNMYFLPNTKSSETSLDAPYLNFNQASLNRLSSISDLEIGFTSKSHETIVNEIVNACNLDSVYFSGKAIDKYAFLLLSLKYVLKDDTRAAIVASGLKSAFALWVSNTQQTKLVYDSKFRGIVSVSGLASSGADFGNGYYNDHHFHYGYFVHAAAVLALYDPSWIANPANKTWVDMLVRDIANPSEDDAFFPVSRAFDWFHGHSWAKGLFGSGDGKDEESTSEDYHHIYGIMLWAMVTGDSSMEHRAAMQLAIMKQSFNHYFLYTSGNNTMPSATVANKVSGILFENKVDHATYFGMNREYIHGIQMLPLTPASVYIRQKQFVQEEWDLLFASYNSSVNSGWRGILYQNLALVNSPVAYGFFFYSDYNANWIDGGTTWTYSLVFTGALTL</sequence>
<dbReference type="Gene3D" id="1.10.287.1170">
    <property type="entry name" value="glycoside hydrolase family 81 endo-[beta] glucanase"/>
    <property type="match status" value="1"/>
</dbReference>
<keyword evidence="7" id="KW-0961">Cell wall biogenesis/degradation</keyword>
<reference evidence="12" key="1">
    <citation type="submission" date="2016-02" db="EMBL/GenBank/DDBJ databases">
        <title>Comparative genomics of biotechnologically important yeasts.</title>
        <authorList>
            <consortium name="DOE Joint Genome Institute"/>
            <person name="Riley R."/>
            <person name="Haridas S."/>
            <person name="Wolfe K.H."/>
            <person name="Lopes M.R."/>
            <person name="Hittinger C.T."/>
            <person name="Goker M."/>
            <person name="Salamov A."/>
            <person name="Wisecaver J."/>
            <person name="Long T.M."/>
            <person name="Aerts A.L."/>
            <person name="Barry K."/>
            <person name="Choi C."/>
            <person name="Clum A."/>
            <person name="Coughlan A.Y."/>
            <person name="Deshpande S."/>
            <person name="Douglass A.P."/>
            <person name="Hanson S.J."/>
            <person name="Klenk H.-P."/>
            <person name="Labutti K."/>
            <person name="Lapidus A."/>
            <person name="Lindquist E."/>
            <person name="Lipzen A."/>
            <person name="Meier-Kolthoff J.P."/>
            <person name="Ohm R.A."/>
            <person name="Otillar R.P."/>
            <person name="Pangilinan J."/>
            <person name="Peng Y."/>
            <person name="Rokas A."/>
            <person name="Rosa C.A."/>
            <person name="Scheuner C."/>
            <person name="Sibirny A.A."/>
            <person name="Slot J.C."/>
            <person name="Stielow J.B."/>
            <person name="Sun H."/>
            <person name="Kurtzman C.P."/>
            <person name="Blackwell M."/>
            <person name="Jeffries T.W."/>
            <person name="Grigoriev I.V."/>
        </authorList>
    </citation>
    <scope>NUCLEOTIDE SEQUENCE [LARGE SCALE GENOMIC DNA]</scope>
    <source>
        <strain evidence="12">NRRL Y-17796</strain>
    </source>
</reference>
<dbReference type="EC" id="3.2.1.39" evidence="3"/>
<gene>
    <name evidence="11" type="ORF">CANCADRAFT_145024</name>
</gene>
<evidence type="ECO:0000313" key="11">
    <source>
        <dbReference type="EMBL" id="ODV88378.1"/>
    </source>
</evidence>
<accession>A0A1E4T9Q0</accession>
<dbReference type="InterPro" id="IPR005200">
    <property type="entry name" value="Endo-beta-glucanase"/>
</dbReference>
<evidence type="ECO:0000259" key="10">
    <source>
        <dbReference type="Pfam" id="PF17652"/>
    </source>
</evidence>
<evidence type="ECO:0000256" key="4">
    <source>
        <dbReference type="ARBA" id="ARBA00022801"/>
    </source>
</evidence>
<dbReference type="InterPro" id="IPR040720">
    <property type="entry name" value="GH81_C"/>
</dbReference>
<evidence type="ECO:0000313" key="12">
    <source>
        <dbReference type="Proteomes" id="UP000095023"/>
    </source>
</evidence>
<keyword evidence="4 11" id="KW-0378">Hydrolase</keyword>
<dbReference type="GO" id="GO:0009986">
    <property type="term" value="C:cell surface"/>
    <property type="evidence" value="ECO:0007669"/>
    <property type="project" value="TreeGrafter"/>
</dbReference>
<dbReference type="Pfam" id="PF17652">
    <property type="entry name" value="Glyco_hydro81C"/>
    <property type="match status" value="1"/>
</dbReference>
<dbReference type="Gene3D" id="2.70.98.30">
    <property type="entry name" value="Golgi alpha-mannosidase II, domain 4"/>
    <property type="match status" value="1"/>
</dbReference>
<keyword evidence="6" id="KW-0326">Glycosidase</keyword>
<keyword evidence="8" id="KW-0624">Polysaccharide degradation</keyword>
<proteinExistence type="inferred from homology"/>
<dbReference type="GO" id="GO:0071555">
    <property type="term" value="P:cell wall organization"/>
    <property type="evidence" value="ECO:0007669"/>
    <property type="project" value="UniProtKB-KW"/>
</dbReference>
<evidence type="ECO:0000256" key="1">
    <source>
        <dbReference type="ARBA" id="ARBA00000382"/>
    </source>
</evidence>
<dbReference type="EMBL" id="KV453844">
    <property type="protein sequence ID" value="ODV88378.1"/>
    <property type="molecule type" value="Genomic_DNA"/>
</dbReference>
<feature type="domain" description="Glycosyl hydrolase family 81 C-terminal" evidence="10">
    <location>
        <begin position="392"/>
        <end position="727"/>
    </location>
</feature>
<dbReference type="Pfam" id="PF03639">
    <property type="entry name" value="Glyco_hydro_81"/>
    <property type="match status" value="1"/>
</dbReference>
<feature type="domain" description="Glycosyl hydrolase family 81 N-terminal" evidence="9">
    <location>
        <begin position="34"/>
        <end position="353"/>
    </location>
</feature>